<keyword evidence="6 11" id="KW-0812">Transmembrane</keyword>
<comment type="pathway">
    <text evidence="2">Glycolipid biosynthesis; glycosylphosphatidylinositol-anchor biosynthesis.</text>
</comment>
<feature type="transmembrane region" description="Helical" evidence="11">
    <location>
        <begin position="224"/>
        <end position="243"/>
    </location>
</feature>
<feature type="signal peptide" evidence="12">
    <location>
        <begin position="1"/>
        <end position="17"/>
    </location>
</feature>
<evidence type="ECO:0000256" key="5">
    <source>
        <dbReference type="ARBA" id="ARBA00022679"/>
    </source>
</evidence>
<dbReference type="Proteomes" id="UP000267821">
    <property type="component" value="Unassembled WGS sequence"/>
</dbReference>
<dbReference type="EMBL" id="ML121540">
    <property type="protein sequence ID" value="RPB24847.1"/>
    <property type="molecule type" value="Genomic_DNA"/>
</dbReference>
<keyword evidence="5" id="KW-0808">Transferase</keyword>
<evidence type="ECO:0000256" key="2">
    <source>
        <dbReference type="ARBA" id="ARBA00004687"/>
    </source>
</evidence>
<comment type="subcellular location">
    <subcellularLocation>
        <location evidence="1 11">Endoplasmic reticulum membrane</location>
        <topology evidence="1 11">Multi-pass membrane protein</topology>
    </subcellularLocation>
</comment>
<dbReference type="PANTHER" id="PTHR22760:SF3">
    <property type="entry name" value="GPI MANNOSYLTRANSFERASE 4"/>
    <property type="match status" value="1"/>
</dbReference>
<comment type="similarity">
    <text evidence="10">Belongs to the glycosyltransferase 22 family. PIGZ subfamily.</text>
</comment>
<feature type="transmembrane region" description="Helical" evidence="11">
    <location>
        <begin position="183"/>
        <end position="204"/>
    </location>
</feature>
<dbReference type="OrthoDB" id="10066429at2759"/>
<comment type="caution">
    <text evidence="11">Lacks conserved residue(s) required for the propagation of feature annotation.</text>
</comment>
<reference evidence="13 14" key="1">
    <citation type="journal article" date="2018" name="Nat. Ecol. Evol.">
        <title>Pezizomycetes genomes reveal the molecular basis of ectomycorrhizal truffle lifestyle.</title>
        <authorList>
            <person name="Murat C."/>
            <person name="Payen T."/>
            <person name="Noel B."/>
            <person name="Kuo A."/>
            <person name="Morin E."/>
            <person name="Chen J."/>
            <person name="Kohler A."/>
            <person name="Krizsan K."/>
            <person name="Balestrini R."/>
            <person name="Da Silva C."/>
            <person name="Montanini B."/>
            <person name="Hainaut M."/>
            <person name="Levati E."/>
            <person name="Barry K.W."/>
            <person name="Belfiori B."/>
            <person name="Cichocki N."/>
            <person name="Clum A."/>
            <person name="Dockter R.B."/>
            <person name="Fauchery L."/>
            <person name="Guy J."/>
            <person name="Iotti M."/>
            <person name="Le Tacon F."/>
            <person name="Lindquist E.A."/>
            <person name="Lipzen A."/>
            <person name="Malagnac F."/>
            <person name="Mello A."/>
            <person name="Molinier V."/>
            <person name="Miyauchi S."/>
            <person name="Poulain J."/>
            <person name="Riccioni C."/>
            <person name="Rubini A."/>
            <person name="Sitrit Y."/>
            <person name="Splivallo R."/>
            <person name="Traeger S."/>
            <person name="Wang M."/>
            <person name="Zifcakova L."/>
            <person name="Wipf D."/>
            <person name="Zambonelli A."/>
            <person name="Paolocci F."/>
            <person name="Nowrousian M."/>
            <person name="Ottonello S."/>
            <person name="Baldrian P."/>
            <person name="Spatafora J.W."/>
            <person name="Henrissat B."/>
            <person name="Nagy L.G."/>
            <person name="Aury J.M."/>
            <person name="Wincker P."/>
            <person name="Grigoriev I.V."/>
            <person name="Bonfante P."/>
            <person name="Martin F.M."/>
        </authorList>
    </citation>
    <scope>NUCLEOTIDE SEQUENCE [LARGE SCALE GENOMIC DNA]</scope>
    <source>
        <strain evidence="13 14">ATCC MYA-4762</strain>
    </source>
</reference>
<evidence type="ECO:0000256" key="8">
    <source>
        <dbReference type="ARBA" id="ARBA00022989"/>
    </source>
</evidence>
<evidence type="ECO:0000313" key="13">
    <source>
        <dbReference type="EMBL" id="RPB24847.1"/>
    </source>
</evidence>
<feature type="transmembrane region" description="Helical" evidence="11">
    <location>
        <begin position="362"/>
        <end position="382"/>
    </location>
</feature>
<evidence type="ECO:0000256" key="12">
    <source>
        <dbReference type="SAM" id="SignalP"/>
    </source>
</evidence>
<evidence type="ECO:0000256" key="10">
    <source>
        <dbReference type="ARBA" id="ARBA00038466"/>
    </source>
</evidence>
<evidence type="ECO:0000256" key="4">
    <source>
        <dbReference type="ARBA" id="ARBA00022676"/>
    </source>
</evidence>
<dbReference type="Pfam" id="PF03901">
    <property type="entry name" value="Glyco_transf_22"/>
    <property type="match status" value="1"/>
</dbReference>
<organism evidence="13 14">
    <name type="scientific">Terfezia boudieri ATCC MYA-4762</name>
    <dbReference type="NCBI Taxonomy" id="1051890"/>
    <lineage>
        <taxon>Eukaryota</taxon>
        <taxon>Fungi</taxon>
        <taxon>Dikarya</taxon>
        <taxon>Ascomycota</taxon>
        <taxon>Pezizomycotina</taxon>
        <taxon>Pezizomycetes</taxon>
        <taxon>Pezizales</taxon>
        <taxon>Pezizaceae</taxon>
        <taxon>Terfezia</taxon>
    </lineage>
</organism>
<evidence type="ECO:0000256" key="1">
    <source>
        <dbReference type="ARBA" id="ARBA00004477"/>
    </source>
</evidence>
<keyword evidence="9 11" id="KW-0472">Membrane</keyword>
<dbReference type="InParanoid" id="A0A3N4LPL5"/>
<evidence type="ECO:0000256" key="7">
    <source>
        <dbReference type="ARBA" id="ARBA00022824"/>
    </source>
</evidence>
<keyword evidence="12" id="KW-0732">Signal</keyword>
<dbReference type="InterPro" id="IPR005599">
    <property type="entry name" value="GPI_mannosylTrfase"/>
</dbReference>
<protein>
    <recommendedName>
        <fullName evidence="11">Mannosyltransferase</fullName>
        <ecNumber evidence="11">2.4.1.-</ecNumber>
    </recommendedName>
</protein>
<feature type="chain" id="PRO_5018063411" description="Mannosyltransferase" evidence="12">
    <location>
        <begin position="18"/>
        <end position="534"/>
    </location>
</feature>
<gene>
    <name evidence="13" type="ORF">L211DRAFT_877516</name>
</gene>
<keyword evidence="7 11" id="KW-0256">Endoplasmic reticulum</keyword>
<name>A0A3N4LPL5_9PEZI</name>
<dbReference type="AlphaFoldDB" id="A0A3N4LPL5"/>
<dbReference type="PANTHER" id="PTHR22760">
    <property type="entry name" value="GLYCOSYLTRANSFERASE"/>
    <property type="match status" value="1"/>
</dbReference>
<keyword evidence="14" id="KW-1185">Reference proteome</keyword>
<dbReference type="STRING" id="1051890.A0A3N4LPL5"/>
<evidence type="ECO:0000256" key="6">
    <source>
        <dbReference type="ARBA" id="ARBA00022692"/>
    </source>
</evidence>
<keyword evidence="4 11" id="KW-0328">Glycosyltransferase</keyword>
<sequence>MWRRLYLLLLLVRVYFALSPSYIHPDEHFQGLEAFCIGDIFGWETTRTWEFNSAKPIRSVFPLWLAYGLPMQLLYLITGDDAPSPKLVYYTLRILFLVASFVFGKLVLSAYMRPRAGGGVAEDWAMQELVTSPRHRQTALLLVASSYVTWAHQSHTFSNSLETIAVAWALVLIQRIYKSKDSALLASALLGCVSVFGVFNRITFPGFIFLPVLRLVPHYMKHPYGFIVIGSFAFLIAFIGIYLDTAFYHPPTILRPSFLSLDVSSKVITPLNNLIYNSNTSNLALHGLHPRYTHFLINLPQLLGPATLTALVSSRFTLPMLSAISGTVVLSVFQHQEARFLMPCVPLILSSMQLPRARGMRNIWITVWIIFNVALGLLMGVYHQGGVVPVQNYIAEHLGNATSVVWWKTYSPPTWLLGEMNERCSTEDLMGAKRSVVDEKLEQEKGVCGVELKGSGSKETYLVAPLAMNVEKDVDGGKQLYKLQKVWVYRSHLGFDDLDFDFGKDGVFGAVIKVWDSRGLGIWRVVDESCNLKT</sequence>
<keyword evidence="8 11" id="KW-1133">Transmembrane helix</keyword>
<accession>A0A3N4LPL5</accession>
<evidence type="ECO:0000256" key="9">
    <source>
        <dbReference type="ARBA" id="ARBA00023136"/>
    </source>
</evidence>
<dbReference type="EC" id="2.4.1.-" evidence="11"/>
<dbReference type="GO" id="GO:0000026">
    <property type="term" value="F:alpha-1,2-mannosyltransferase activity"/>
    <property type="evidence" value="ECO:0007669"/>
    <property type="project" value="TreeGrafter"/>
</dbReference>
<evidence type="ECO:0000256" key="11">
    <source>
        <dbReference type="RuleBase" id="RU363075"/>
    </source>
</evidence>
<evidence type="ECO:0000313" key="14">
    <source>
        <dbReference type="Proteomes" id="UP000267821"/>
    </source>
</evidence>
<dbReference type="FunCoup" id="A0A3N4LPL5">
    <property type="interactions" value="47"/>
</dbReference>
<dbReference type="GO" id="GO:0006506">
    <property type="term" value="P:GPI anchor biosynthetic process"/>
    <property type="evidence" value="ECO:0007669"/>
    <property type="project" value="UniProtKB-KW"/>
</dbReference>
<evidence type="ECO:0000256" key="3">
    <source>
        <dbReference type="ARBA" id="ARBA00022502"/>
    </source>
</evidence>
<proteinExistence type="inferred from homology"/>
<feature type="transmembrane region" description="Helical" evidence="11">
    <location>
        <begin position="87"/>
        <end position="108"/>
    </location>
</feature>
<keyword evidence="3" id="KW-0337">GPI-anchor biosynthesis</keyword>
<dbReference type="GO" id="GO:0005789">
    <property type="term" value="C:endoplasmic reticulum membrane"/>
    <property type="evidence" value="ECO:0007669"/>
    <property type="project" value="UniProtKB-SubCell"/>
</dbReference>